<feature type="region of interest" description="Disordered" evidence="10">
    <location>
        <begin position="1217"/>
        <end position="1329"/>
    </location>
</feature>
<sequence>MMSDDEDMDCPLCMEEFDIADRNFRPCPCAYQICRFCWHHIKTNLNGRCPACRRVYSDQIVEFIPVSAEEIQKSKREKKEKERHERDMKDPNRRQLSNVRVVQKNLVYVLGLGSKYANAENDFFKKYGKILKLVVSKRPPTSTGTSASIGIYVTYARKEDAAKAIEEINGAVCDGKSVRASFGTTKYCTYFLRHMSCPNPNCMYLHEAGDDADSYNNETPTVGTKHGHSGATGYTYPNKRPAASTSTTTSTSASTIPSSARSALTTSNSETVLQPAPPPIKSAWAPLPKVTPPPPPPAPASVPEPEPVSAPASSNAPHSPSAKVAATTDHDRPASPSSSKLGGKQNQHQQASSSSKSISKASSSSPSSSSSTSAAAAATASTTPKKHHSPVSLLSASLSQQKQKQVDSQDHHTKPSLAATNKENEKPALPATASWAKGGSQNTQSASLTPDHFGPSLSDALTTPQKPKHESSSLPSVSTSRKKDKKKAKMVSLKTFEELTRQSPTTTKSPLSSSPLNAALRGDVKVDADANNSNKEPVTKSAWGTLPAIPTTATKTPVSTETKQPTTVSPPVAMETPKQQLPTTDDATPATEDSTSDGEAVDIIMEAPQPATETKTLEPVDHNVTQKDSVAATTDETAVAPTRDEPTEDSQQHAPIDENITEIANVDDKVVSEGSLVDEQHVLDNNHSPEPVEQENEKDDTLVIDDSLENPNSDELAPDDGQHNNMMDPNVLDIMFADDVLGSVMTDDLVEDDSNSDFASDNDEIIKAFDMIGQQQQQQSLNSSSPPTSEKIQQQQQQSMSTPTMVNASPSLFSLAQPMHGPIPPFLSDMQQQQNLSRRGLQGPPPGFPPPPPGWLPRNFDLFQGQDPALIAARRLQHSQQMLEASGLYGFGARPPHPHSHQPPPPPPPAPFNFSPDFRFASGGHPPPPPPPPPGMFSTPPPHIARPNMMSHPTPPPPQQQQQQPMMQPPPLPPQPQPPSSSSSSPPLSSQHDLTRLRSEFNQMHLSPASSSDSLKALPHSPSSSSLHQLASPSFAASSPHQPFMDHHQYQPPPPPSQQQPPPPQNGEYQLRNDLRAMLPNASISFGGGVGPMGNMMNNRDHHPPPHSRPQQQQAMPPPPGFQQDQQQMLQRPDRRQEAQHFFGEFLKNAATHTTEKEHGQEGTVPFHDPAIMSARVAEREKEMESNRSSLGHFNGAAPENGFPAMMRPPPFGISPQQQHLQTLQQQHWQQQQQQNVPRGMMMPPPGLFDRLPSGMMPPDMKQQQQLSPDPFMHRPPPPPPGLFGMSPHQHAQHQQHLLFQQQQQHQQQQQQQQHQQNQHHQPPYPPPF</sequence>
<feature type="compositionally biased region" description="Low complexity" evidence="10">
    <location>
        <begin position="503"/>
        <end position="516"/>
    </location>
</feature>
<keyword evidence="7" id="KW-0539">Nucleus</keyword>
<dbReference type="InterPro" id="IPR000504">
    <property type="entry name" value="RRM_dom"/>
</dbReference>
<feature type="compositionally biased region" description="Pro residues" evidence="10">
    <location>
        <begin position="901"/>
        <end position="911"/>
    </location>
</feature>
<feature type="compositionally biased region" description="Low complexity" evidence="10">
    <location>
        <begin position="242"/>
        <end position="263"/>
    </location>
</feature>
<keyword evidence="5 9" id="KW-0694">RNA-binding</keyword>
<feature type="compositionally biased region" description="Polar residues" evidence="10">
    <location>
        <begin position="780"/>
        <end position="792"/>
    </location>
</feature>
<feature type="compositionally biased region" description="Polar residues" evidence="10">
    <location>
        <begin position="626"/>
        <end position="636"/>
    </location>
</feature>
<dbReference type="GO" id="GO:0008270">
    <property type="term" value="F:zinc ion binding"/>
    <property type="evidence" value="ECO:0007669"/>
    <property type="project" value="UniProtKB-KW"/>
</dbReference>
<feature type="domain" description="RRM" evidence="12">
    <location>
        <begin position="105"/>
        <end position="185"/>
    </location>
</feature>
<comment type="subcellular location">
    <subcellularLocation>
        <location evidence="1">Nucleus</location>
    </subcellularLocation>
</comment>
<feature type="domain" description="RING-type" evidence="11">
    <location>
        <begin position="10"/>
        <end position="53"/>
    </location>
</feature>
<feature type="compositionally biased region" description="Low complexity" evidence="10">
    <location>
        <begin position="1014"/>
        <end position="1034"/>
    </location>
</feature>
<evidence type="ECO:0000256" key="8">
    <source>
        <dbReference type="PROSITE-ProRule" id="PRU00175"/>
    </source>
</evidence>
<dbReference type="Pfam" id="PF14570">
    <property type="entry name" value="zf-RING_4"/>
    <property type="match status" value="1"/>
</dbReference>
<keyword evidence="14" id="KW-1185">Reference proteome</keyword>
<evidence type="ECO:0000256" key="7">
    <source>
        <dbReference type="ARBA" id="ARBA00023242"/>
    </source>
</evidence>
<dbReference type="GO" id="GO:0005634">
    <property type="term" value="C:nucleus"/>
    <property type="evidence" value="ECO:0007669"/>
    <property type="project" value="UniProtKB-SubCell"/>
</dbReference>
<feature type="compositionally biased region" description="Basic and acidic residues" evidence="10">
    <location>
        <begin position="404"/>
        <end position="413"/>
    </location>
</feature>
<evidence type="ECO:0000256" key="5">
    <source>
        <dbReference type="ARBA" id="ARBA00022884"/>
    </source>
</evidence>
<dbReference type="GO" id="GO:0003723">
    <property type="term" value="F:RNA binding"/>
    <property type="evidence" value="ECO:0007669"/>
    <property type="project" value="UniProtKB-UniRule"/>
</dbReference>
<feature type="compositionally biased region" description="Low complexity" evidence="10">
    <location>
        <begin position="392"/>
        <end position="403"/>
    </location>
</feature>
<dbReference type="STRING" id="4829.A0A168MXY3"/>
<feature type="compositionally biased region" description="Basic and acidic residues" evidence="10">
    <location>
        <begin position="615"/>
        <end position="625"/>
    </location>
</feature>
<evidence type="ECO:0000256" key="2">
    <source>
        <dbReference type="ARBA" id="ARBA00022723"/>
    </source>
</evidence>
<dbReference type="InterPro" id="IPR003954">
    <property type="entry name" value="RRM_euk-type"/>
</dbReference>
<feature type="compositionally biased region" description="Polar residues" evidence="10">
    <location>
        <begin position="1000"/>
        <end position="1013"/>
    </location>
</feature>
<dbReference type="GO" id="GO:0030014">
    <property type="term" value="C:CCR4-NOT complex"/>
    <property type="evidence" value="ECO:0007669"/>
    <property type="project" value="InterPro"/>
</dbReference>
<name>A0A168MXY3_ABSGL</name>
<feature type="compositionally biased region" description="Low complexity" evidence="10">
    <location>
        <begin position="1283"/>
        <end position="1322"/>
    </location>
</feature>
<feature type="compositionally biased region" description="Low complexity" evidence="10">
    <location>
        <begin position="1217"/>
        <end position="1235"/>
    </location>
</feature>
<feature type="compositionally biased region" description="Low complexity" evidence="10">
    <location>
        <begin position="582"/>
        <end position="593"/>
    </location>
</feature>
<dbReference type="PANTHER" id="PTHR12603">
    <property type="entry name" value="CCR4-NOT TRANSCRIPTION COMPLEX RELATED"/>
    <property type="match status" value="1"/>
</dbReference>
<dbReference type="InterPro" id="IPR035979">
    <property type="entry name" value="RBD_domain_sf"/>
</dbReference>
<feature type="compositionally biased region" description="Basic residues" evidence="10">
    <location>
        <begin position="480"/>
        <end position="489"/>
    </location>
</feature>
<evidence type="ECO:0000256" key="10">
    <source>
        <dbReference type="SAM" id="MobiDB-lite"/>
    </source>
</evidence>
<dbReference type="OrthoDB" id="1923159at2759"/>
<dbReference type="CDD" id="cd16618">
    <property type="entry name" value="mRING-HC-C4C4_CNOT4"/>
    <property type="match status" value="1"/>
</dbReference>
<feature type="compositionally biased region" description="Pro residues" evidence="10">
    <location>
        <begin position="1051"/>
        <end position="1065"/>
    </location>
</feature>
<dbReference type="Gene3D" id="3.30.70.330">
    <property type="match status" value="1"/>
</dbReference>
<dbReference type="PROSITE" id="PS50089">
    <property type="entry name" value="ZF_RING_2"/>
    <property type="match status" value="1"/>
</dbReference>
<feature type="region of interest" description="Disordered" evidence="10">
    <location>
        <begin position="884"/>
        <end position="1137"/>
    </location>
</feature>
<reference evidence="13" key="1">
    <citation type="submission" date="2016-04" db="EMBL/GenBank/DDBJ databases">
        <authorList>
            <person name="Evans L.H."/>
            <person name="Alamgir A."/>
            <person name="Owens N."/>
            <person name="Weber N.D."/>
            <person name="Virtaneva K."/>
            <person name="Barbian K."/>
            <person name="Babar A."/>
            <person name="Rosenke K."/>
        </authorList>
    </citation>
    <scope>NUCLEOTIDE SEQUENCE [LARGE SCALE GENOMIC DNA]</scope>
    <source>
        <strain evidence="13">CBS 101.48</strain>
    </source>
</reference>
<dbReference type="InterPro" id="IPR013083">
    <property type="entry name" value="Znf_RING/FYVE/PHD"/>
</dbReference>
<organism evidence="13">
    <name type="scientific">Absidia glauca</name>
    <name type="common">Pin mould</name>
    <dbReference type="NCBI Taxonomy" id="4829"/>
    <lineage>
        <taxon>Eukaryota</taxon>
        <taxon>Fungi</taxon>
        <taxon>Fungi incertae sedis</taxon>
        <taxon>Mucoromycota</taxon>
        <taxon>Mucoromycotina</taxon>
        <taxon>Mucoromycetes</taxon>
        <taxon>Mucorales</taxon>
        <taxon>Cunninghamellaceae</taxon>
        <taxon>Absidia</taxon>
    </lineage>
</organism>
<dbReference type="FunFam" id="3.30.40.10:FF:000006">
    <property type="entry name" value="CCR4-NOT transcription complex subunit 4"/>
    <property type="match status" value="1"/>
</dbReference>
<dbReference type="InParanoid" id="A0A168MXY3"/>
<evidence type="ECO:0000313" key="14">
    <source>
        <dbReference type="Proteomes" id="UP000078561"/>
    </source>
</evidence>
<dbReference type="Gene3D" id="3.30.40.10">
    <property type="entry name" value="Zinc/RING finger domain, C3HC4 (zinc finger)"/>
    <property type="match status" value="1"/>
</dbReference>
<feature type="compositionally biased region" description="Pro residues" evidence="10">
    <location>
        <begin position="967"/>
        <end position="979"/>
    </location>
</feature>
<dbReference type="PANTHER" id="PTHR12603:SF0">
    <property type="entry name" value="CCR4-NOT TRANSCRIPTION COMPLEX SUBUNIT 4"/>
    <property type="match status" value="1"/>
</dbReference>
<dbReference type="OMA" id="FMLIRKN"/>
<proteinExistence type="predicted"/>
<evidence type="ECO:0000256" key="9">
    <source>
        <dbReference type="PROSITE-ProRule" id="PRU00176"/>
    </source>
</evidence>
<dbReference type="EMBL" id="LT552697">
    <property type="protein sequence ID" value="SAL99419.1"/>
    <property type="molecule type" value="Genomic_DNA"/>
</dbReference>
<keyword evidence="4" id="KW-0862">Zinc</keyword>
<feature type="region of interest" description="Disordered" evidence="10">
    <location>
        <begin position="751"/>
        <end position="860"/>
    </location>
</feature>
<accession>A0A168MXY3</accession>
<feature type="region of interest" description="Disordered" evidence="10">
    <location>
        <begin position="215"/>
        <end position="728"/>
    </location>
</feature>
<evidence type="ECO:0000313" key="13">
    <source>
        <dbReference type="EMBL" id="SAL99419.1"/>
    </source>
</evidence>
<evidence type="ECO:0000259" key="12">
    <source>
        <dbReference type="PROSITE" id="PS50102"/>
    </source>
</evidence>
<dbReference type="CDD" id="cd12438">
    <property type="entry name" value="RRM_CNOT4"/>
    <property type="match status" value="1"/>
</dbReference>
<evidence type="ECO:0008006" key="15">
    <source>
        <dbReference type="Google" id="ProtNLM"/>
    </source>
</evidence>
<feature type="compositionally biased region" description="Acidic residues" evidence="10">
    <location>
        <begin position="692"/>
        <end position="708"/>
    </location>
</feature>
<feature type="compositionally biased region" description="Low complexity" evidence="10">
    <location>
        <begin position="309"/>
        <end position="322"/>
    </location>
</feature>
<evidence type="ECO:0000256" key="4">
    <source>
        <dbReference type="ARBA" id="ARBA00022833"/>
    </source>
</evidence>
<dbReference type="InterPro" id="IPR034261">
    <property type="entry name" value="CNOT4_RRM"/>
</dbReference>
<dbReference type="Pfam" id="PF00076">
    <property type="entry name" value="RRM_1"/>
    <property type="match status" value="1"/>
</dbReference>
<dbReference type="Proteomes" id="UP000078561">
    <property type="component" value="Unassembled WGS sequence"/>
</dbReference>
<feature type="compositionally biased region" description="Pro residues" evidence="10">
    <location>
        <begin position="289"/>
        <end position="308"/>
    </location>
</feature>
<dbReference type="InterPro" id="IPR039780">
    <property type="entry name" value="Mot2"/>
</dbReference>
<evidence type="ECO:0000256" key="6">
    <source>
        <dbReference type="ARBA" id="ARBA00023054"/>
    </source>
</evidence>
<keyword evidence="3 8" id="KW-0863">Zinc-finger</keyword>
<evidence type="ECO:0000256" key="3">
    <source>
        <dbReference type="ARBA" id="ARBA00022771"/>
    </source>
</evidence>
<feature type="compositionally biased region" description="Pro residues" evidence="10">
    <location>
        <begin position="843"/>
        <end position="855"/>
    </location>
</feature>
<dbReference type="GO" id="GO:0016567">
    <property type="term" value="P:protein ubiquitination"/>
    <property type="evidence" value="ECO:0007669"/>
    <property type="project" value="TreeGrafter"/>
</dbReference>
<dbReference type="InterPro" id="IPR012677">
    <property type="entry name" value="Nucleotide-bd_a/b_plait_sf"/>
</dbReference>
<keyword evidence="6" id="KW-0175">Coiled coil</keyword>
<feature type="compositionally biased region" description="Polar residues" evidence="10">
    <location>
        <begin position="799"/>
        <end position="814"/>
    </location>
</feature>
<feature type="compositionally biased region" description="Acidic residues" evidence="10">
    <location>
        <begin position="751"/>
        <end position="763"/>
    </location>
</feature>
<feature type="compositionally biased region" description="Pro residues" evidence="10">
    <location>
        <begin position="925"/>
        <end position="944"/>
    </location>
</feature>
<feature type="compositionally biased region" description="Polar residues" evidence="10">
    <location>
        <begin position="551"/>
        <end position="569"/>
    </location>
</feature>
<dbReference type="PROSITE" id="PS50102">
    <property type="entry name" value="RRM"/>
    <property type="match status" value="1"/>
</dbReference>
<evidence type="ECO:0000256" key="1">
    <source>
        <dbReference type="ARBA" id="ARBA00004123"/>
    </source>
</evidence>
<protein>
    <recommendedName>
        <fullName evidence="15">RING-type domain-containing protein</fullName>
    </recommendedName>
</protein>
<feature type="compositionally biased region" description="Low complexity" evidence="10">
    <location>
        <begin position="980"/>
        <end position="991"/>
    </location>
</feature>
<feature type="compositionally biased region" description="Low complexity" evidence="10">
    <location>
        <begin position="1122"/>
        <end position="1131"/>
    </location>
</feature>
<dbReference type="InterPro" id="IPR001841">
    <property type="entry name" value="Znf_RING"/>
</dbReference>
<dbReference type="SMART" id="SM00361">
    <property type="entry name" value="RRM_1"/>
    <property type="match status" value="1"/>
</dbReference>
<feature type="compositionally biased region" description="Polar residues" evidence="10">
    <location>
        <begin position="439"/>
        <end position="448"/>
    </location>
</feature>
<dbReference type="GO" id="GO:0004842">
    <property type="term" value="F:ubiquitin-protein transferase activity"/>
    <property type="evidence" value="ECO:0007669"/>
    <property type="project" value="InterPro"/>
</dbReference>
<feature type="region of interest" description="Disordered" evidence="10">
    <location>
        <begin position="72"/>
        <end position="93"/>
    </location>
</feature>
<keyword evidence="2" id="KW-0479">Metal-binding</keyword>
<gene>
    <name evidence="13" type="primary">ABSGL_05033.1 scaffold 6272</name>
</gene>
<dbReference type="InterPro" id="IPR039515">
    <property type="entry name" value="NOT4_mRING-HC-C4C4"/>
</dbReference>
<feature type="compositionally biased region" description="Polar residues" evidence="10">
    <location>
        <begin position="335"/>
        <end position="350"/>
    </location>
</feature>
<evidence type="ECO:0000259" key="11">
    <source>
        <dbReference type="PROSITE" id="PS50089"/>
    </source>
</evidence>
<dbReference type="SUPFAM" id="SSF54928">
    <property type="entry name" value="RNA-binding domain, RBD"/>
    <property type="match status" value="1"/>
</dbReference>
<feature type="compositionally biased region" description="Low complexity" evidence="10">
    <location>
        <begin position="351"/>
        <end position="383"/>
    </location>
</feature>
<dbReference type="SUPFAM" id="SSF57850">
    <property type="entry name" value="RING/U-box"/>
    <property type="match status" value="1"/>
</dbReference>